<proteinExistence type="predicted"/>
<name>A0A852U0C3_9ACTN</name>
<dbReference type="AlphaFoldDB" id="A0A852U0C3"/>
<evidence type="ECO:0000313" key="3">
    <source>
        <dbReference type="Proteomes" id="UP000589036"/>
    </source>
</evidence>
<keyword evidence="3" id="KW-1185">Reference proteome</keyword>
<gene>
    <name evidence="2" type="ORF">HDA32_002590</name>
</gene>
<keyword evidence="1" id="KW-0472">Membrane</keyword>
<keyword evidence="1" id="KW-0812">Transmembrane</keyword>
<dbReference type="RefSeq" id="WP_179643406.1">
    <property type="nucleotide sequence ID" value="NZ_BAAAYY010000015.1"/>
</dbReference>
<dbReference type="Proteomes" id="UP000589036">
    <property type="component" value="Unassembled WGS sequence"/>
</dbReference>
<evidence type="ECO:0000313" key="2">
    <source>
        <dbReference type="EMBL" id="NYE47470.1"/>
    </source>
</evidence>
<comment type="caution">
    <text evidence="2">The sequence shown here is derived from an EMBL/GenBank/DDBJ whole genome shotgun (WGS) entry which is preliminary data.</text>
</comment>
<keyword evidence="1" id="KW-1133">Transmembrane helix</keyword>
<reference evidence="2 3" key="1">
    <citation type="submission" date="2020-07" db="EMBL/GenBank/DDBJ databases">
        <title>Sequencing the genomes of 1000 actinobacteria strains.</title>
        <authorList>
            <person name="Klenk H.-P."/>
        </authorList>
    </citation>
    <scope>NUCLEOTIDE SEQUENCE [LARGE SCALE GENOMIC DNA]</scope>
    <source>
        <strain evidence="2 3">CXB654</strain>
    </source>
</reference>
<sequence>MARRRWRDLSGRQRHWIAVGAVIQVCLTGAALIDLRRRPAERINGSRRFWTMAAFVDFIGPLAYFLRGRRRL</sequence>
<feature type="transmembrane region" description="Helical" evidence="1">
    <location>
        <begin position="47"/>
        <end position="66"/>
    </location>
</feature>
<dbReference type="EMBL" id="JACCCC010000001">
    <property type="protein sequence ID" value="NYE47470.1"/>
    <property type="molecule type" value="Genomic_DNA"/>
</dbReference>
<organism evidence="2 3">
    <name type="scientific">Spinactinospora alkalitolerans</name>
    <dbReference type="NCBI Taxonomy" id="687207"/>
    <lineage>
        <taxon>Bacteria</taxon>
        <taxon>Bacillati</taxon>
        <taxon>Actinomycetota</taxon>
        <taxon>Actinomycetes</taxon>
        <taxon>Streptosporangiales</taxon>
        <taxon>Nocardiopsidaceae</taxon>
        <taxon>Spinactinospora</taxon>
    </lineage>
</organism>
<evidence type="ECO:0000256" key="1">
    <source>
        <dbReference type="SAM" id="Phobius"/>
    </source>
</evidence>
<evidence type="ECO:0008006" key="4">
    <source>
        <dbReference type="Google" id="ProtNLM"/>
    </source>
</evidence>
<feature type="transmembrane region" description="Helical" evidence="1">
    <location>
        <begin position="16"/>
        <end position="35"/>
    </location>
</feature>
<protein>
    <recommendedName>
        <fullName evidence="4">Cardiolipin synthase N-terminal domain-containing protein</fullName>
    </recommendedName>
</protein>
<accession>A0A852U0C3</accession>